<sequence>MAKLATNRMASATDTDFRNIMKVIFKIKPTDTDFIANSTEIQQRFYQIQILTETNDHKASDIRFYCDEDQFFDPKSPKVNEGARWQRLSDRMWDKENMIVGSLTTFGCSYTDENGDRKGGATYTTKDTRDKTQNPNRITITMCKYALDGGVAPLPSEPRKFPVVYQTELSTRNWAIGYSIQNFAVFLPATIVHELIHAVSYGYVLDVPVGNCYGWKNVRKASKEDAMRNADSHAMLAVWALVANWGWTLIRPNPPARYSSSEKKDYMKCLDERVKSGQMRKYSNPPITSRNLRSLGKLEKDGRTDVSKRVREFLEGDEKLLDSLMFSTLSETGGYEYTTSY</sequence>
<dbReference type="Proteomes" id="UP000799770">
    <property type="component" value="Unassembled WGS sequence"/>
</dbReference>
<organism evidence="1 2">
    <name type="scientific">Lophiotrema nucula</name>
    <dbReference type="NCBI Taxonomy" id="690887"/>
    <lineage>
        <taxon>Eukaryota</taxon>
        <taxon>Fungi</taxon>
        <taxon>Dikarya</taxon>
        <taxon>Ascomycota</taxon>
        <taxon>Pezizomycotina</taxon>
        <taxon>Dothideomycetes</taxon>
        <taxon>Pleosporomycetidae</taxon>
        <taxon>Pleosporales</taxon>
        <taxon>Lophiotremataceae</taxon>
        <taxon>Lophiotrema</taxon>
    </lineage>
</organism>
<reference evidence="1" key="1">
    <citation type="journal article" date="2020" name="Stud. Mycol.">
        <title>101 Dothideomycetes genomes: a test case for predicting lifestyles and emergence of pathogens.</title>
        <authorList>
            <person name="Haridas S."/>
            <person name="Albert R."/>
            <person name="Binder M."/>
            <person name="Bloem J."/>
            <person name="Labutti K."/>
            <person name="Salamov A."/>
            <person name="Andreopoulos B."/>
            <person name="Baker S."/>
            <person name="Barry K."/>
            <person name="Bills G."/>
            <person name="Bluhm B."/>
            <person name="Cannon C."/>
            <person name="Castanera R."/>
            <person name="Culley D."/>
            <person name="Daum C."/>
            <person name="Ezra D."/>
            <person name="Gonzalez J."/>
            <person name="Henrissat B."/>
            <person name="Kuo A."/>
            <person name="Liang C."/>
            <person name="Lipzen A."/>
            <person name="Lutzoni F."/>
            <person name="Magnuson J."/>
            <person name="Mondo S."/>
            <person name="Nolan M."/>
            <person name="Ohm R."/>
            <person name="Pangilinan J."/>
            <person name="Park H.-J."/>
            <person name="Ramirez L."/>
            <person name="Alfaro M."/>
            <person name="Sun H."/>
            <person name="Tritt A."/>
            <person name="Yoshinaga Y."/>
            <person name="Zwiers L.-H."/>
            <person name="Turgeon B."/>
            <person name="Goodwin S."/>
            <person name="Spatafora J."/>
            <person name="Crous P."/>
            <person name="Grigoriev I."/>
        </authorList>
    </citation>
    <scope>NUCLEOTIDE SEQUENCE</scope>
    <source>
        <strain evidence="1">CBS 627.86</strain>
    </source>
</reference>
<dbReference type="EMBL" id="ML977321">
    <property type="protein sequence ID" value="KAF2116407.1"/>
    <property type="molecule type" value="Genomic_DNA"/>
</dbReference>
<dbReference type="OrthoDB" id="4585232at2759"/>
<protein>
    <recommendedName>
        <fullName evidence="3">Lysine-specific metallo-endopeptidase domain-containing protein</fullName>
    </recommendedName>
</protein>
<dbReference type="AlphaFoldDB" id="A0A6A5ZCD0"/>
<dbReference type="InterPro" id="IPR024079">
    <property type="entry name" value="MetalloPept_cat_dom_sf"/>
</dbReference>
<dbReference type="Gene3D" id="3.40.390.10">
    <property type="entry name" value="Collagenase (Catalytic Domain)"/>
    <property type="match status" value="1"/>
</dbReference>
<keyword evidence="2" id="KW-1185">Reference proteome</keyword>
<gene>
    <name evidence="1" type="ORF">BDV96DRAFT_686772</name>
</gene>
<proteinExistence type="predicted"/>
<evidence type="ECO:0000313" key="2">
    <source>
        <dbReference type="Proteomes" id="UP000799770"/>
    </source>
</evidence>
<dbReference type="GO" id="GO:0008237">
    <property type="term" value="F:metallopeptidase activity"/>
    <property type="evidence" value="ECO:0007669"/>
    <property type="project" value="InterPro"/>
</dbReference>
<evidence type="ECO:0008006" key="3">
    <source>
        <dbReference type="Google" id="ProtNLM"/>
    </source>
</evidence>
<evidence type="ECO:0000313" key="1">
    <source>
        <dbReference type="EMBL" id="KAF2116407.1"/>
    </source>
</evidence>
<accession>A0A6A5ZCD0</accession>
<name>A0A6A5ZCD0_9PLEO</name>